<dbReference type="PANTHER" id="PTHR42957:SF1">
    <property type="entry name" value="HELICASE MJ1565-RELATED"/>
    <property type="match status" value="1"/>
</dbReference>
<dbReference type="PANTHER" id="PTHR42957">
    <property type="entry name" value="HELICASE MJ1565-RELATED"/>
    <property type="match status" value="1"/>
</dbReference>
<dbReference type="AlphaFoldDB" id="A0A0F9E9L0"/>
<evidence type="ECO:0008006" key="2">
    <source>
        <dbReference type="Google" id="ProtNLM"/>
    </source>
</evidence>
<protein>
    <recommendedName>
        <fullName evidence="2">ATP-binding protein</fullName>
    </recommendedName>
</protein>
<reference evidence="1" key="1">
    <citation type="journal article" date="2015" name="Nature">
        <title>Complex archaea that bridge the gap between prokaryotes and eukaryotes.</title>
        <authorList>
            <person name="Spang A."/>
            <person name="Saw J.H."/>
            <person name="Jorgensen S.L."/>
            <person name="Zaremba-Niedzwiedzka K."/>
            <person name="Martijn J."/>
            <person name="Lind A.E."/>
            <person name="van Eijk R."/>
            <person name="Schleper C."/>
            <person name="Guy L."/>
            <person name="Ettema T.J."/>
        </authorList>
    </citation>
    <scope>NUCLEOTIDE SEQUENCE</scope>
</reference>
<dbReference type="EMBL" id="LAZR01035804">
    <property type="protein sequence ID" value="KKL26536.1"/>
    <property type="molecule type" value="Genomic_DNA"/>
</dbReference>
<organism evidence="1">
    <name type="scientific">marine sediment metagenome</name>
    <dbReference type="NCBI Taxonomy" id="412755"/>
    <lineage>
        <taxon>unclassified sequences</taxon>
        <taxon>metagenomes</taxon>
        <taxon>ecological metagenomes</taxon>
    </lineage>
</organism>
<dbReference type="SUPFAM" id="SSF52540">
    <property type="entry name" value="P-loop containing nucleoside triphosphate hydrolases"/>
    <property type="match status" value="1"/>
</dbReference>
<dbReference type="InterPro" id="IPR027417">
    <property type="entry name" value="P-loop_NTPase"/>
</dbReference>
<name>A0A0F9E9L0_9ZZZZ</name>
<feature type="non-terminal residue" evidence="1">
    <location>
        <position position="1"/>
    </location>
</feature>
<comment type="caution">
    <text evidence="1">The sequence shown here is derived from an EMBL/GenBank/DDBJ whole genome shotgun (WGS) entry which is preliminary data.</text>
</comment>
<accession>A0A0F9E9L0</accession>
<gene>
    <name evidence="1" type="ORF">LCGC14_2394290</name>
</gene>
<dbReference type="InterPro" id="IPR008571">
    <property type="entry name" value="HerA-like"/>
</dbReference>
<proteinExistence type="predicted"/>
<dbReference type="Gene3D" id="3.40.50.300">
    <property type="entry name" value="P-loop containing nucleotide triphosphate hydrolases"/>
    <property type="match status" value="1"/>
</dbReference>
<sequence>FGKIAREGRKFQIGLIAITQLPSIIDREILANMNTKIILGNEMGPERRAIIDSAAQDLSDDYQTIGSLDKGEAIITSTFTKFAIPISIPLFEDFIKEGKKKQNSKTKIVSPGFS</sequence>
<evidence type="ECO:0000313" key="1">
    <source>
        <dbReference type="EMBL" id="KKL26536.1"/>
    </source>
</evidence>